<dbReference type="Gene3D" id="6.10.280.80">
    <property type="entry name" value="NCX, peripheral helical region"/>
    <property type="match status" value="1"/>
</dbReference>
<evidence type="ECO:0000313" key="1">
    <source>
        <dbReference type="EMBL" id="STY96271.1"/>
    </source>
</evidence>
<dbReference type="EMBL" id="UGPY01000001">
    <property type="protein sequence ID" value="STY96271.1"/>
    <property type="molecule type" value="Genomic_DNA"/>
</dbReference>
<organism evidence="1 2">
    <name type="scientific">Faucicola osloensis</name>
    <name type="common">Moraxella osloensis</name>
    <dbReference type="NCBI Taxonomy" id="34062"/>
    <lineage>
        <taxon>Bacteria</taxon>
        <taxon>Pseudomonadati</taxon>
        <taxon>Pseudomonadota</taxon>
        <taxon>Gammaproteobacteria</taxon>
        <taxon>Moraxellales</taxon>
        <taxon>Moraxellaceae</taxon>
        <taxon>Faucicola</taxon>
    </lineage>
</organism>
<accession>A0A378Q656</accession>
<evidence type="ECO:0000313" key="2">
    <source>
        <dbReference type="Proteomes" id="UP000255230"/>
    </source>
</evidence>
<name>A0A378Q656_FAUOS</name>
<protein>
    <submittedName>
        <fullName evidence="1">Uncharacterized protein</fullName>
    </submittedName>
</protein>
<dbReference type="Proteomes" id="UP000255230">
    <property type="component" value="Unassembled WGS sequence"/>
</dbReference>
<proteinExistence type="predicted"/>
<gene>
    <name evidence="1" type="ORF">NCTC10465_00014</name>
</gene>
<keyword evidence="2" id="KW-1185">Reference proteome</keyword>
<dbReference type="AlphaFoldDB" id="A0A378Q656"/>
<sequence>MLIAIVAFLVGLAILVWSANVFIDGATDLAVKLMR</sequence>
<reference evidence="1 2" key="1">
    <citation type="submission" date="2018-06" db="EMBL/GenBank/DDBJ databases">
        <authorList>
            <consortium name="Pathogen Informatics"/>
            <person name="Doyle S."/>
        </authorList>
    </citation>
    <scope>NUCLEOTIDE SEQUENCE [LARGE SCALE GENOMIC DNA]</scope>
    <source>
        <strain evidence="1 2">NCTC10465</strain>
    </source>
</reference>